<protein>
    <submittedName>
        <fullName evidence="1">Uncharacterized protein</fullName>
    </submittedName>
</protein>
<evidence type="ECO:0000313" key="2">
    <source>
        <dbReference type="Proteomes" id="UP000622552"/>
    </source>
</evidence>
<evidence type="ECO:0000313" key="1">
    <source>
        <dbReference type="EMBL" id="MBG6138598.1"/>
    </source>
</evidence>
<comment type="caution">
    <text evidence="1">The sequence shown here is derived from an EMBL/GenBank/DDBJ whole genome shotgun (WGS) entry which is preliminary data.</text>
</comment>
<dbReference type="RefSeq" id="WP_197005338.1">
    <property type="nucleotide sequence ID" value="NZ_BONS01000025.1"/>
</dbReference>
<dbReference type="EMBL" id="JADOUF010000001">
    <property type="protein sequence ID" value="MBG6138598.1"/>
    <property type="molecule type" value="Genomic_DNA"/>
</dbReference>
<accession>A0A8J7GUW6</accession>
<dbReference type="AlphaFoldDB" id="A0A8J7GUW6"/>
<keyword evidence="2" id="KW-1185">Reference proteome</keyword>
<reference evidence="1" key="1">
    <citation type="submission" date="2020-11" db="EMBL/GenBank/DDBJ databases">
        <title>Sequencing the genomes of 1000 actinobacteria strains.</title>
        <authorList>
            <person name="Klenk H.-P."/>
        </authorList>
    </citation>
    <scope>NUCLEOTIDE SEQUENCE</scope>
    <source>
        <strain evidence="1">DSM 45356</strain>
    </source>
</reference>
<sequence length="141" mass="15173">MNDERMQVLQMVASGQVTAEEGGFLLAALDHDGAPAAGGDAVAAQGRPRYLRVMVTEHGEHGKKVNVRVPIQLLRAGVKLGTMLPDQAKDKVNDALRQKGAAFDISGLKAEDLDLLLEHLDDLTVDVEGDKSSTVRFSVER</sequence>
<organism evidence="1 2">
    <name type="scientific">Longispora fulva</name>
    <dbReference type="NCBI Taxonomy" id="619741"/>
    <lineage>
        <taxon>Bacteria</taxon>
        <taxon>Bacillati</taxon>
        <taxon>Actinomycetota</taxon>
        <taxon>Actinomycetes</taxon>
        <taxon>Micromonosporales</taxon>
        <taxon>Micromonosporaceae</taxon>
        <taxon>Longispora</taxon>
    </lineage>
</organism>
<proteinExistence type="predicted"/>
<name>A0A8J7GUW6_9ACTN</name>
<dbReference type="Proteomes" id="UP000622552">
    <property type="component" value="Unassembled WGS sequence"/>
</dbReference>
<gene>
    <name evidence="1" type="ORF">IW245_004792</name>
</gene>